<dbReference type="InterPro" id="IPR012677">
    <property type="entry name" value="Nucleotide-bd_a/b_plait_sf"/>
</dbReference>
<dbReference type="OMA" id="HRPKVNE"/>
<dbReference type="InterPro" id="IPR035979">
    <property type="entry name" value="RBD_domain_sf"/>
</dbReference>
<feature type="domain" description="RRM" evidence="8">
    <location>
        <begin position="14"/>
        <end position="91"/>
    </location>
</feature>
<dbReference type="GO" id="GO:0005634">
    <property type="term" value="C:nucleus"/>
    <property type="evidence" value="ECO:0007669"/>
    <property type="project" value="UniProtKB-SubCell"/>
</dbReference>
<dbReference type="Pfam" id="PF00076">
    <property type="entry name" value="RRM_1"/>
    <property type="match status" value="2"/>
</dbReference>
<dbReference type="GO" id="GO:0005737">
    <property type="term" value="C:cytoplasm"/>
    <property type="evidence" value="ECO:0007669"/>
    <property type="project" value="TreeGrafter"/>
</dbReference>
<dbReference type="PANTHER" id="PTHR23003:SF62">
    <property type="entry name" value="SERINE_ARGININE (SR)-TYPE SHUTTLING MRNA BINDING PROTEIN NPL3"/>
    <property type="match status" value="1"/>
</dbReference>
<name>A0A0K3ASK4_BABMR</name>
<evidence type="ECO:0000256" key="7">
    <source>
        <dbReference type="SAM" id="MobiDB-lite"/>
    </source>
</evidence>
<dbReference type="PROSITE" id="PS50102">
    <property type="entry name" value="RRM"/>
    <property type="match status" value="2"/>
</dbReference>
<dbReference type="GO" id="GO:0003729">
    <property type="term" value="F:mRNA binding"/>
    <property type="evidence" value="ECO:0007669"/>
    <property type="project" value="TreeGrafter"/>
</dbReference>
<reference evidence="9 10" key="1">
    <citation type="journal article" date="2012" name="Nucleic Acids Res.">
        <title>Sequencing of the smallest Apicomplexan genome from the human pathogen Babesia microti.</title>
        <authorList>
            <person name="Cornillot E."/>
            <person name="Hadj-Kaddour K."/>
            <person name="Dassouli A."/>
            <person name="Noel B."/>
            <person name="Ranwez V."/>
            <person name="Vacherie B."/>
            <person name="Augagneur Y."/>
            <person name="Bres V."/>
            <person name="Duclos A."/>
            <person name="Randazzo S."/>
            <person name="Carcy B."/>
            <person name="Debierre-Grockiego F."/>
            <person name="Delbecq S."/>
            <person name="Moubri-Menage K."/>
            <person name="Shams-Eldin H."/>
            <person name="Usmani-Brown S."/>
            <person name="Bringaud F."/>
            <person name="Wincker P."/>
            <person name="Vivares C.P."/>
            <person name="Schwarz R.T."/>
            <person name="Schetters T.P."/>
            <person name="Krause P.J."/>
            <person name="Gorenflot A."/>
            <person name="Berry V."/>
            <person name="Barbe V."/>
            <person name="Ben Mamoun C."/>
        </authorList>
    </citation>
    <scope>NUCLEOTIDE SEQUENCE [LARGE SCALE GENOMIC DNA]</scope>
    <source>
        <strain evidence="9 10">RI</strain>
    </source>
</reference>
<evidence type="ECO:0000256" key="1">
    <source>
        <dbReference type="ARBA" id="ARBA00004123"/>
    </source>
</evidence>
<dbReference type="KEGG" id="bmic:BMR1_03g04150"/>
<keyword evidence="2" id="KW-0507">mRNA processing</keyword>
<dbReference type="Proteomes" id="UP000002899">
    <property type="component" value="Chromosome III"/>
</dbReference>
<accession>A0A0K3ASK4</accession>
<keyword evidence="3" id="KW-0677">Repeat</keyword>
<dbReference type="PANTHER" id="PTHR23003">
    <property type="entry name" value="RNA RECOGNITION MOTIF RRM DOMAIN CONTAINING PROTEIN"/>
    <property type="match status" value="1"/>
</dbReference>
<dbReference type="AlphaFoldDB" id="A0A0K3ASK4"/>
<dbReference type="RefSeq" id="XP_012649441.1">
    <property type="nucleotide sequence ID" value="XM_012793987.1"/>
</dbReference>
<proteinExistence type="predicted"/>
<dbReference type="InterPro" id="IPR000504">
    <property type="entry name" value="RRM_dom"/>
</dbReference>
<feature type="region of interest" description="Disordered" evidence="7">
    <location>
        <begin position="185"/>
        <end position="230"/>
    </location>
</feature>
<organism evidence="9 10">
    <name type="scientific">Babesia microti (strain RI)</name>
    <dbReference type="NCBI Taxonomy" id="1133968"/>
    <lineage>
        <taxon>Eukaryota</taxon>
        <taxon>Sar</taxon>
        <taxon>Alveolata</taxon>
        <taxon>Apicomplexa</taxon>
        <taxon>Aconoidasida</taxon>
        <taxon>Piroplasmida</taxon>
        <taxon>Babesiidae</taxon>
        <taxon>Babesia</taxon>
    </lineage>
</organism>
<dbReference type="VEuPathDB" id="PiroplasmaDB:BMR1_03g04150"/>
<evidence type="ECO:0000259" key="8">
    <source>
        <dbReference type="PROSITE" id="PS50102"/>
    </source>
</evidence>
<feature type="compositionally biased region" description="Basic and acidic residues" evidence="7">
    <location>
        <begin position="185"/>
        <end position="199"/>
    </location>
</feature>
<comment type="subcellular location">
    <subcellularLocation>
        <location evidence="1">Nucleus</location>
    </subcellularLocation>
</comment>
<evidence type="ECO:0000256" key="4">
    <source>
        <dbReference type="ARBA" id="ARBA00022884"/>
    </source>
</evidence>
<keyword evidence="10" id="KW-1185">Reference proteome</keyword>
<dbReference type="Gene3D" id="3.30.70.330">
    <property type="match status" value="2"/>
</dbReference>
<keyword evidence="4 6" id="KW-0694">RNA-binding</keyword>
<dbReference type="OrthoDB" id="1099063at2759"/>
<dbReference type="GeneID" id="24425477"/>
<dbReference type="SUPFAM" id="SSF54928">
    <property type="entry name" value="RNA-binding domain, RBD"/>
    <property type="match status" value="1"/>
</dbReference>
<feature type="domain" description="RRM" evidence="8">
    <location>
        <begin position="114"/>
        <end position="186"/>
    </location>
</feature>
<evidence type="ECO:0000256" key="3">
    <source>
        <dbReference type="ARBA" id="ARBA00022737"/>
    </source>
</evidence>
<keyword evidence="5" id="KW-0539">Nucleus</keyword>
<sequence>MSSYRGGRENHAPACIFVGNLPEDITVREIENIFGKFGEIRDIDIKKGKTSNYTAYAFIEFYHMRDAEDAVESRDGYNFDKYRLRVEFSGRKRSGNQGDKLRRYNDYSNTRTEHRLVISNISSSCRWQDIKDHMKRAGPVGHVCIKDGRGYVEYINKSDMKYALEKYDGSELQSAGRSYRIKVRMDDHRSHSHSNERSRRSASQNKSLRRSRSRSRSPQINEPEVPSESG</sequence>
<evidence type="ECO:0000313" key="9">
    <source>
        <dbReference type="EMBL" id="CTQ41430.1"/>
    </source>
</evidence>
<reference evidence="9 10" key="3">
    <citation type="journal article" date="2016" name="Sci. Rep.">
        <title>Genome-wide diversity and gene expression profiling of Babesia microti isolates identify polymorphic genes that mediate host-pathogen interactions.</title>
        <authorList>
            <person name="Silva J.C."/>
            <person name="Cornillot E."/>
            <person name="McCracken C."/>
            <person name="Usmani-Brown S."/>
            <person name="Dwivedi A."/>
            <person name="Ifeonu O.O."/>
            <person name="Crabtree J."/>
            <person name="Gotia H.T."/>
            <person name="Virji A.Z."/>
            <person name="Reynes C."/>
            <person name="Colinge J."/>
            <person name="Kumar V."/>
            <person name="Lawres L."/>
            <person name="Pazzi J.E."/>
            <person name="Pablo J.V."/>
            <person name="Hung C."/>
            <person name="Brancato J."/>
            <person name="Kumari P."/>
            <person name="Orvis J."/>
            <person name="Tretina K."/>
            <person name="Chibucos M."/>
            <person name="Ott S."/>
            <person name="Sadzewicz L."/>
            <person name="Sengamalay N."/>
            <person name="Shetty A.C."/>
            <person name="Su Q."/>
            <person name="Tallon L."/>
            <person name="Fraser C.M."/>
            <person name="Frutos R."/>
            <person name="Molina D.M."/>
            <person name="Krause P.J."/>
            <person name="Ben Mamoun C."/>
        </authorList>
    </citation>
    <scope>NUCLEOTIDE SEQUENCE [LARGE SCALE GENOMIC DNA]</scope>
    <source>
        <strain evidence="9 10">RI</strain>
    </source>
</reference>
<dbReference type="EMBL" id="LN871598">
    <property type="protein sequence ID" value="CTQ41430.1"/>
    <property type="molecule type" value="Genomic_DNA"/>
</dbReference>
<dbReference type="InterPro" id="IPR050374">
    <property type="entry name" value="RRT5_SRSF_SR"/>
</dbReference>
<dbReference type="GO" id="GO:0006397">
    <property type="term" value="P:mRNA processing"/>
    <property type="evidence" value="ECO:0007669"/>
    <property type="project" value="UniProtKB-KW"/>
</dbReference>
<evidence type="ECO:0000313" key="10">
    <source>
        <dbReference type="Proteomes" id="UP000002899"/>
    </source>
</evidence>
<evidence type="ECO:0000256" key="2">
    <source>
        <dbReference type="ARBA" id="ARBA00022664"/>
    </source>
</evidence>
<reference evidence="9 10" key="2">
    <citation type="journal article" date="2013" name="PLoS ONE">
        <title>Whole genome mapping and re-organization of the nuclear and mitochondrial genomes of Babesia microti isolates.</title>
        <authorList>
            <person name="Cornillot E."/>
            <person name="Dassouli A."/>
            <person name="Garg A."/>
            <person name="Pachikara N."/>
            <person name="Randazzo S."/>
            <person name="Depoix D."/>
            <person name="Carcy B."/>
            <person name="Delbecq S."/>
            <person name="Frutos R."/>
            <person name="Silva J.C."/>
            <person name="Sutton R."/>
            <person name="Krause P.J."/>
            <person name="Mamoun C.B."/>
        </authorList>
    </citation>
    <scope>NUCLEOTIDE SEQUENCE [LARGE SCALE GENOMIC DNA]</scope>
    <source>
        <strain evidence="9 10">RI</strain>
    </source>
</reference>
<evidence type="ECO:0000256" key="6">
    <source>
        <dbReference type="PROSITE-ProRule" id="PRU00176"/>
    </source>
</evidence>
<protein>
    <submittedName>
        <fullName evidence="9">RNA recognition motif. (A.k.a. RRM RBD or RNP domain)</fullName>
    </submittedName>
</protein>
<evidence type="ECO:0000256" key="5">
    <source>
        <dbReference type="ARBA" id="ARBA00023242"/>
    </source>
</evidence>
<gene>
    <name evidence="9" type="ORF">BMR1_03g04150</name>
</gene>
<dbReference type="SMART" id="SM00360">
    <property type="entry name" value="RRM"/>
    <property type="match status" value="2"/>
</dbReference>